<evidence type="ECO:0000256" key="8">
    <source>
        <dbReference type="SAM" id="Phobius"/>
    </source>
</evidence>
<dbReference type="NCBIfam" id="TIGR03426">
    <property type="entry name" value="shape_MreD"/>
    <property type="match status" value="1"/>
</dbReference>
<protein>
    <submittedName>
        <fullName evidence="9">Rod shape-determining protein MreD</fullName>
    </submittedName>
</protein>
<dbReference type="InterPro" id="IPR007227">
    <property type="entry name" value="Cell_shape_determining_MreD"/>
</dbReference>
<dbReference type="AlphaFoldDB" id="A0A1G9QRP4"/>
<evidence type="ECO:0000256" key="3">
    <source>
        <dbReference type="ARBA" id="ARBA00022475"/>
    </source>
</evidence>
<name>A0A1G9QRP4_9BURK</name>
<accession>A0A1G9QRP4</accession>
<dbReference type="STRING" id="1527607.SAMN05428957_102520"/>
<keyword evidence="10" id="KW-1185">Reference proteome</keyword>
<dbReference type="GO" id="GO:0008360">
    <property type="term" value="P:regulation of cell shape"/>
    <property type="evidence" value="ECO:0007669"/>
    <property type="project" value="UniProtKB-KW"/>
</dbReference>
<evidence type="ECO:0000256" key="4">
    <source>
        <dbReference type="ARBA" id="ARBA00022692"/>
    </source>
</evidence>
<dbReference type="PANTHER" id="PTHR37484">
    <property type="entry name" value="ROD SHAPE-DETERMINING PROTEIN MRED"/>
    <property type="match status" value="1"/>
</dbReference>
<evidence type="ECO:0000256" key="6">
    <source>
        <dbReference type="ARBA" id="ARBA00022989"/>
    </source>
</evidence>
<dbReference type="Pfam" id="PF04093">
    <property type="entry name" value="MreD"/>
    <property type="match status" value="1"/>
</dbReference>
<feature type="transmembrane region" description="Helical" evidence="8">
    <location>
        <begin position="136"/>
        <end position="157"/>
    </location>
</feature>
<dbReference type="GO" id="GO:0005886">
    <property type="term" value="C:plasma membrane"/>
    <property type="evidence" value="ECO:0007669"/>
    <property type="project" value="UniProtKB-SubCell"/>
</dbReference>
<keyword evidence="3" id="KW-1003">Cell membrane</keyword>
<keyword evidence="7 8" id="KW-0472">Membrane</keyword>
<keyword evidence="4 8" id="KW-0812">Transmembrane</keyword>
<dbReference type="PANTHER" id="PTHR37484:SF1">
    <property type="entry name" value="ROD SHAPE-DETERMINING PROTEIN MRED"/>
    <property type="match status" value="1"/>
</dbReference>
<comment type="similarity">
    <text evidence="2">Belongs to the MreD family.</text>
</comment>
<comment type="subcellular location">
    <subcellularLocation>
        <location evidence="1">Cell membrane</location>
        <topology evidence="1">Multi-pass membrane protein</topology>
    </subcellularLocation>
</comment>
<sequence length="172" mass="18812">MIMPRGQPLLMPVRPAFIALSLLIALALSMLPLGRVLWTPDWVLLLLLFWALQQPGRVGMGLAFAMGLVLDVQQSALLGQHALVYALAVFAVQAAARRLLWFGALMQALQLGPVFLAAHLLQAALRVAGGGLLPDWTLLLAPLLETLLWPLASWLLLAPQRRPPDQDQNRPL</sequence>
<feature type="transmembrane region" description="Helical" evidence="8">
    <location>
        <begin position="12"/>
        <end position="31"/>
    </location>
</feature>
<organism evidence="9 10">
    <name type="scientific">Oryzisolibacter propanilivorax</name>
    <dbReference type="NCBI Taxonomy" id="1527607"/>
    <lineage>
        <taxon>Bacteria</taxon>
        <taxon>Pseudomonadati</taxon>
        <taxon>Pseudomonadota</taxon>
        <taxon>Betaproteobacteria</taxon>
        <taxon>Burkholderiales</taxon>
        <taxon>Comamonadaceae</taxon>
        <taxon>Oryzisolibacter</taxon>
    </lineage>
</organism>
<gene>
    <name evidence="9" type="ORF">SAMN05428957_102520</name>
</gene>
<feature type="transmembrane region" description="Helical" evidence="8">
    <location>
        <begin position="43"/>
        <end position="69"/>
    </location>
</feature>
<feature type="transmembrane region" description="Helical" evidence="8">
    <location>
        <begin position="75"/>
        <end position="92"/>
    </location>
</feature>
<keyword evidence="6 8" id="KW-1133">Transmembrane helix</keyword>
<dbReference type="PIRSF" id="PIRSF018472">
    <property type="entry name" value="MreD_proteobac"/>
    <property type="match status" value="1"/>
</dbReference>
<evidence type="ECO:0000256" key="1">
    <source>
        <dbReference type="ARBA" id="ARBA00004651"/>
    </source>
</evidence>
<dbReference type="OrthoDB" id="5297408at2"/>
<reference evidence="10" key="1">
    <citation type="submission" date="2016-10" db="EMBL/GenBank/DDBJ databases">
        <authorList>
            <person name="Varghese N."/>
            <person name="Submissions S."/>
        </authorList>
    </citation>
    <scope>NUCLEOTIDE SEQUENCE [LARGE SCALE GENOMIC DNA]</scope>
    <source>
        <strain evidence="10">EPL6</strain>
    </source>
</reference>
<feature type="transmembrane region" description="Helical" evidence="8">
    <location>
        <begin position="99"/>
        <end position="124"/>
    </location>
</feature>
<dbReference type="InterPro" id="IPR026034">
    <property type="entry name" value="MreD_proteobac"/>
</dbReference>
<dbReference type="RefSeq" id="WP_091567400.1">
    <property type="nucleotide sequence ID" value="NZ_FNHP01000002.1"/>
</dbReference>
<evidence type="ECO:0000256" key="7">
    <source>
        <dbReference type="ARBA" id="ARBA00023136"/>
    </source>
</evidence>
<dbReference type="EMBL" id="FNHP01000002">
    <property type="protein sequence ID" value="SDM13664.1"/>
    <property type="molecule type" value="Genomic_DNA"/>
</dbReference>
<dbReference type="Proteomes" id="UP000198552">
    <property type="component" value="Unassembled WGS sequence"/>
</dbReference>
<evidence type="ECO:0000256" key="5">
    <source>
        <dbReference type="ARBA" id="ARBA00022960"/>
    </source>
</evidence>
<proteinExistence type="inferred from homology"/>
<keyword evidence="5" id="KW-0133">Cell shape</keyword>
<evidence type="ECO:0000256" key="2">
    <source>
        <dbReference type="ARBA" id="ARBA00007776"/>
    </source>
</evidence>
<evidence type="ECO:0000313" key="10">
    <source>
        <dbReference type="Proteomes" id="UP000198552"/>
    </source>
</evidence>
<evidence type="ECO:0000313" key="9">
    <source>
        <dbReference type="EMBL" id="SDM13664.1"/>
    </source>
</evidence>